<dbReference type="STRING" id="387631.Asulf_00957"/>
<sequence>MSSRKRKHLKRGFVIALFVLFLLILALKVQNEETTCGYVEPREFSLKISLGSHYVQKLKVHAEKECKIMAILYPKDAAIVYFHDVHGKEIETVPAGNTTVHIHIIPKQIGNLSIWVQLISGADE</sequence>
<name>N0BKD7_9EURY</name>
<dbReference type="HOGENOM" id="CLU_1998636_0_0_2"/>
<dbReference type="EMBL" id="CP005290">
    <property type="protein sequence ID" value="AGK60961.1"/>
    <property type="molecule type" value="Genomic_DNA"/>
</dbReference>
<dbReference type="RefSeq" id="WP_015590559.1">
    <property type="nucleotide sequence ID" value="NC_021169.1"/>
</dbReference>
<keyword evidence="2" id="KW-1185">Reference proteome</keyword>
<reference evidence="1 2" key="1">
    <citation type="journal article" date="2013" name="Genome Announc.">
        <title>Complete Genome Sequence of the Thermophilic and Facultatively Chemolithoautotrophic Sulfate Reducer Archaeoglobus sulfaticallidus Strain PM70-1T.</title>
        <authorList>
            <person name="Stokke R."/>
            <person name="Hocking W.P."/>
            <person name="Steinsbu B.O."/>
            <person name="Steen I.H."/>
        </authorList>
    </citation>
    <scope>NUCLEOTIDE SEQUENCE [LARGE SCALE GENOMIC DNA]</scope>
    <source>
        <strain evidence="1">PM70-1</strain>
    </source>
</reference>
<dbReference type="GeneID" id="15392598"/>
<evidence type="ECO:0000313" key="1">
    <source>
        <dbReference type="EMBL" id="AGK60961.1"/>
    </source>
</evidence>
<organism evidence="1 2">
    <name type="scientific">Archaeoglobus sulfaticallidus PM70-1</name>
    <dbReference type="NCBI Taxonomy" id="387631"/>
    <lineage>
        <taxon>Archaea</taxon>
        <taxon>Methanobacteriati</taxon>
        <taxon>Methanobacteriota</taxon>
        <taxon>Archaeoglobi</taxon>
        <taxon>Archaeoglobales</taxon>
        <taxon>Archaeoglobaceae</taxon>
        <taxon>Archaeoglobus</taxon>
    </lineage>
</organism>
<dbReference type="AlphaFoldDB" id="N0BKD7"/>
<gene>
    <name evidence="1" type="ORF">Asulf_00957</name>
</gene>
<evidence type="ECO:0000313" key="2">
    <source>
        <dbReference type="Proteomes" id="UP000013307"/>
    </source>
</evidence>
<protein>
    <submittedName>
        <fullName evidence="1">Uncharacterized protein</fullName>
    </submittedName>
</protein>
<accession>N0BKD7</accession>
<proteinExistence type="predicted"/>
<dbReference type="Proteomes" id="UP000013307">
    <property type="component" value="Chromosome"/>
</dbReference>
<dbReference type="KEGG" id="ast:Asulf_00957"/>